<comment type="catalytic activity">
    <reaction evidence="17 18">
        <text>a ubiquinone + NADH + 5 H(+)(in) = a ubiquinol + NAD(+) + 4 H(+)(out)</text>
        <dbReference type="Rhea" id="RHEA:29091"/>
        <dbReference type="Rhea" id="RHEA-COMP:9565"/>
        <dbReference type="Rhea" id="RHEA-COMP:9566"/>
        <dbReference type="ChEBI" id="CHEBI:15378"/>
        <dbReference type="ChEBI" id="CHEBI:16389"/>
        <dbReference type="ChEBI" id="CHEBI:17976"/>
        <dbReference type="ChEBI" id="CHEBI:57540"/>
        <dbReference type="ChEBI" id="CHEBI:57945"/>
        <dbReference type="EC" id="7.1.1.2"/>
    </reaction>
</comment>
<keyword evidence="13 18" id="KW-0520">NAD</keyword>
<dbReference type="InterPro" id="IPR001750">
    <property type="entry name" value="ND/Mrp_TM"/>
</dbReference>
<keyword evidence="10 18" id="KW-1278">Translocase</keyword>
<dbReference type="InterPro" id="IPR050175">
    <property type="entry name" value="Complex_I_Subunit_2"/>
</dbReference>
<feature type="domain" description="NADH:quinone oxidoreductase/Mrp antiporter transmembrane" evidence="19">
    <location>
        <begin position="23"/>
        <end position="282"/>
    </location>
</feature>
<dbReference type="EC" id="7.1.1.2" evidence="4 18"/>
<dbReference type="InterPro" id="IPR003917">
    <property type="entry name" value="NADH_UbQ_OxRdtase_chain2"/>
</dbReference>
<evidence type="ECO:0000256" key="9">
    <source>
        <dbReference type="ARBA" id="ARBA00022792"/>
    </source>
</evidence>
<comment type="subcellular location">
    <subcellularLocation>
        <location evidence="2 18">Mitochondrion inner membrane</location>
        <topology evidence="2 18">Multi-pass membrane protein</topology>
    </subcellularLocation>
</comment>
<dbReference type="AlphaFoldDB" id="A0A8T9ZY21"/>
<evidence type="ECO:0000256" key="12">
    <source>
        <dbReference type="ARBA" id="ARBA00022989"/>
    </source>
</evidence>
<keyword evidence="11 18" id="KW-0249">Electron transport</keyword>
<comment type="function">
    <text evidence="18">Core subunit of the mitochondrial membrane respiratory chain NADH dehydrogenase (Complex I) which catalyzes electron transfer from NADH through the respiratory chain, using ubiquinone as an electron acceptor. Essential for the catalytic activity and assembly of complex I.</text>
</comment>
<keyword evidence="15 18" id="KW-0496">Mitochondrion</keyword>
<dbReference type="EMBL" id="MW619699">
    <property type="protein sequence ID" value="UPL65972.1"/>
    <property type="molecule type" value="Genomic_DNA"/>
</dbReference>
<evidence type="ECO:0000256" key="18">
    <source>
        <dbReference type="RuleBase" id="RU003403"/>
    </source>
</evidence>
<evidence type="ECO:0000256" key="11">
    <source>
        <dbReference type="ARBA" id="ARBA00022982"/>
    </source>
</evidence>
<dbReference type="GO" id="GO:0005743">
    <property type="term" value="C:mitochondrial inner membrane"/>
    <property type="evidence" value="ECO:0007669"/>
    <property type="project" value="UniProtKB-SubCell"/>
</dbReference>
<keyword evidence="14 18" id="KW-0830">Ubiquinone</keyword>
<keyword evidence="6" id="KW-0813">Transport</keyword>
<sequence>MKTSSKLLFFMMMTMSTLMIMSSSNWMNLWIGLEINMMSFIPLMFKPKNNFLSQSGMMYFLIQSMSSIIFLITMLISMYFILNLNKNMLIKLMIMMSMMMKMGMPPFHMWFPEIMSKLKWNMCMLLMTWQKIAPMYIISQMLMNNKITMMIIIISTMMGSIMGLNHTSTRKIMAYSSMNHLGWMTACAVMYKKLWIMYMMLYSMMIIIMCINLNKYNIMFINQFNIKSLTMMEKLSFMIMMLSMGGMPPFMGFLPKWITIEYMMMSKEMFIMIMMTMSSLITLSFYMKMISSISLMMNFSQKWMNLNKNKKNSTTSMLYINMTLPMLMMLMNFM</sequence>
<proteinExistence type="inferred from homology"/>
<dbReference type="PRINTS" id="PR01436">
    <property type="entry name" value="NADHDHGNASE2"/>
</dbReference>
<comment type="caution">
    <text evidence="18">Lacks conserved residue(s) required for the propagation of feature annotation.</text>
</comment>
<evidence type="ECO:0000256" key="15">
    <source>
        <dbReference type="ARBA" id="ARBA00023128"/>
    </source>
</evidence>
<organism evidence="20">
    <name type="scientific">Onomaus tenuis</name>
    <dbReference type="NCBI Taxonomy" id="2813422"/>
    <lineage>
        <taxon>Eukaryota</taxon>
        <taxon>Metazoa</taxon>
        <taxon>Ecdysozoa</taxon>
        <taxon>Arthropoda</taxon>
        <taxon>Hexapoda</taxon>
        <taxon>Insecta</taxon>
        <taxon>Pterygota</taxon>
        <taxon>Neoptera</taxon>
        <taxon>Paraneoptera</taxon>
        <taxon>Hemiptera</taxon>
        <taxon>Heteroptera</taxon>
        <taxon>Panheteroptera</taxon>
        <taxon>Cimicomorpha</taxon>
        <taxon>Miridae</taxon>
        <taxon>Hyalopeplini</taxon>
        <taxon>Onomaus</taxon>
    </lineage>
</organism>
<keyword evidence="12 18" id="KW-1133">Transmembrane helix</keyword>
<dbReference type="Pfam" id="PF00361">
    <property type="entry name" value="Proton_antipo_M"/>
    <property type="match status" value="1"/>
</dbReference>
<keyword evidence="16 18" id="KW-0472">Membrane</keyword>
<evidence type="ECO:0000256" key="1">
    <source>
        <dbReference type="ARBA" id="ARBA00003257"/>
    </source>
</evidence>
<evidence type="ECO:0000256" key="3">
    <source>
        <dbReference type="ARBA" id="ARBA00007012"/>
    </source>
</evidence>
<evidence type="ECO:0000256" key="10">
    <source>
        <dbReference type="ARBA" id="ARBA00022967"/>
    </source>
</evidence>
<evidence type="ECO:0000256" key="5">
    <source>
        <dbReference type="ARBA" id="ARBA00021008"/>
    </source>
</evidence>
<evidence type="ECO:0000256" key="14">
    <source>
        <dbReference type="ARBA" id="ARBA00023075"/>
    </source>
</evidence>
<keyword evidence="8 18" id="KW-0812">Transmembrane</keyword>
<name>A0A8T9ZY21_9HEMI</name>
<comment type="similarity">
    <text evidence="3 18">Belongs to the complex I subunit 2 family.</text>
</comment>
<evidence type="ECO:0000256" key="13">
    <source>
        <dbReference type="ARBA" id="ARBA00023027"/>
    </source>
</evidence>
<geneLocation type="mitochondrion" evidence="20"/>
<feature type="transmembrane region" description="Helical" evidence="18">
    <location>
        <begin position="316"/>
        <end position="333"/>
    </location>
</feature>
<dbReference type="PANTHER" id="PTHR46552:SF1">
    <property type="entry name" value="NADH-UBIQUINONE OXIDOREDUCTASE CHAIN 2"/>
    <property type="match status" value="1"/>
</dbReference>
<accession>A0A8T9ZY21</accession>
<evidence type="ECO:0000259" key="19">
    <source>
        <dbReference type="Pfam" id="PF00361"/>
    </source>
</evidence>
<reference evidence="20" key="1">
    <citation type="journal article" date="2022" name="Cladistics">
        <title>Diversification of the phytophagous lineages of true bugs (Insecta: Hemiptera: Heteroptera) shortly after that of the flowering plants.</title>
        <authorList>
            <person name="Ye F."/>
            <person name="Kment P."/>
            <person name="Redei D."/>
            <person name="Luo J.Y."/>
            <person name="Wang Y.H."/>
            <person name="Kuechler S.M."/>
            <person name="Zhang W.W."/>
            <person name="Chen P.P."/>
            <person name="Wu H.Y."/>
            <person name="Wu Y.Z."/>
            <person name="Sun X.Y."/>
            <person name="Ding L."/>
            <person name="Wang Y.R."/>
            <person name="Xie Q."/>
        </authorList>
    </citation>
    <scope>NUCLEOTIDE SEQUENCE</scope>
</reference>
<evidence type="ECO:0000313" key="20">
    <source>
        <dbReference type="EMBL" id="UPL65972.1"/>
    </source>
</evidence>
<evidence type="ECO:0000256" key="2">
    <source>
        <dbReference type="ARBA" id="ARBA00004448"/>
    </source>
</evidence>
<dbReference type="GO" id="GO:0006120">
    <property type="term" value="P:mitochondrial electron transport, NADH to ubiquinone"/>
    <property type="evidence" value="ECO:0007669"/>
    <property type="project" value="InterPro"/>
</dbReference>
<evidence type="ECO:0000256" key="16">
    <source>
        <dbReference type="ARBA" id="ARBA00023136"/>
    </source>
</evidence>
<keyword evidence="9 18" id="KW-0999">Mitochondrion inner membrane</keyword>
<keyword evidence="7 18" id="KW-0679">Respiratory chain</keyword>
<evidence type="ECO:0000256" key="4">
    <source>
        <dbReference type="ARBA" id="ARBA00012944"/>
    </source>
</evidence>
<dbReference type="PANTHER" id="PTHR46552">
    <property type="entry name" value="NADH-UBIQUINONE OXIDOREDUCTASE CHAIN 2"/>
    <property type="match status" value="1"/>
</dbReference>
<dbReference type="GO" id="GO:0008137">
    <property type="term" value="F:NADH dehydrogenase (ubiquinone) activity"/>
    <property type="evidence" value="ECO:0007669"/>
    <property type="project" value="UniProtKB-EC"/>
</dbReference>
<evidence type="ECO:0000256" key="7">
    <source>
        <dbReference type="ARBA" id="ARBA00022660"/>
    </source>
</evidence>
<protein>
    <recommendedName>
        <fullName evidence="5 18">NADH-ubiquinone oxidoreductase chain 2</fullName>
        <ecNumber evidence="4 18">7.1.1.2</ecNumber>
    </recommendedName>
</protein>
<evidence type="ECO:0000256" key="17">
    <source>
        <dbReference type="ARBA" id="ARBA00049551"/>
    </source>
</evidence>
<comment type="function">
    <text evidence="1">Core subunit of the mitochondrial membrane respiratory chain NADH dehydrogenase (Complex I) that is believed to belong to the minimal assembly required for catalysis. Complex I functions in the transfer of electrons from NADH to the respiratory chain. The immediate electron acceptor for the enzyme is believed to be ubiquinone.</text>
</comment>
<evidence type="ECO:0000256" key="8">
    <source>
        <dbReference type="ARBA" id="ARBA00022692"/>
    </source>
</evidence>
<evidence type="ECO:0000256" key="6">
    <source>
        <dbReference type="ARBA" id="ARBA00022448"/>
    </source>
</evidence>